<accession>A0A4Q8AI66</accession>
<reference evidence="2 3" key="1">
    <citation type="submission" date="2019-02" db="EMBL/GenBank/DDBJ databases">
        <title>Sequencing the genomes of 1000 actinobacteria strains.</title>
        <authorList>
            <person name="Klenk H.-P."/>
        </authorList>
    </citation>
    <scope>NUCLEOTIDE SEQUENCE [LARGE SCALE GENOMIC DNA]</scope>
    <source>
        <strain evidence="2 3">DSM 18319</strain>
    </source>
</reference>
<feature type="region of interest" description="Disordered" evidence="1">
    <location>
        <begin position="91"/>
        <end position="164"/>
    </location>
</feature>
<dbReference type="OrthoDB" id="4988283at2"/>
<keyword evidence="3" id="KW-1185">Reference proteome</keyword>
<dbReference type="Proteomes" id="UP000291483">
    <property type="component" value="Unassembled WGS sequence"/>
</dbReference>
<comment type="caution">
    <text evidence="2">The sequence shown here is derived from an EMBL/GenBank/DDBJ whole genome shotgun (WGS) entry which is preliminary data.</text>
</comment>
<evidence type="ECO:0000313" key="3">
    <source>
        <dbReference type="Proteomes" id="UP000291483"/>
    </source>
</evidence>
<evidence type="ECO:0000313" key="2">
    <source>
        <dbReference type="EMBL" id="RZU64120.1"/>
    </source>
</evidence>
<dbReference type="EMBL" id="SHLC01000001">
    <property type="protein sequence ID" value="RZU64120.1"/>
    <property type="molecule type" value="Genomic_DNA"/>
</dbReference>
<dbReference type="RefSeq" id="WP_130504688.1">
    <property type="nucleotide sequence ID" value="NZ_SHLC01000001.1"/>
</dbReference>
<organism evidence="2 3">
    <name type="scientific">Microterricola gilva</name>
    <dbReference type="NCBI Taxonomy" id="393267"/>
    <lineage>
        <taxon>Bacteria</taxon>
        <taxon>Bacillati</taxon>
        <taxon>Actinomycetota</taxon>
        <taxon>Actinomycetes</taxon>
        <taxon>Micrococcales</taxon>
        <taxon>Microbacteriaceae</taxon>
        <taxon>Microterricola</taxon>
    </lineage>
</organism>
<sequence length="229" mass="25307">MEGSIEARVSHEVDLWLRWLPKWQPGTHRARMRLCRTCFGSPVIAAAGLTTDVPHAVQHSMSMRMKLIIDAAVDDYTDRNLPLLQRELEEAERRDRARHYQPSEGLDPEAAGLELDPEPEDGQPFLFTLGGLAASSAPDAAGAGREAEASAPELSDEPRPLSDEEKQAIRAEVRLADEFAQQVGRRVCAELVKHRERITAGIATFVEPQVVALLADLGRELDSPMWPSS</sequence>
<evidence type="ECO:0008006" key="4">
    <source>
        <dbReference type="Google" id="ProtNLM"/>
    </source>
</evidence>
<gene>
    <name evidence="2" type="ORF">EV379_0414</name>
</gene>
<name>A0A4Q8AI66_9MICO</name>
<dbReference type="AlphaFoldDB" id="A0A4Q8AI66"/>
<proteinExistence type="predicted"/>
<evidence type="ECO:0000256" key="1">
    <source>
        <dbReference type="SAM" id="MobiDB-lite"/>
    </source>
</evidence>
<protein>
    <recommendedName>
        <fullName evidence="4">Spermidine/putrescine ABC transporter substrate-binding protein</fullName>
    </recommendedName>
</protein>
<feature type="compositionally biased region" description="Low complexity" evidence="1">
    <location>
        <begin position="129"/>
        <end position="152"/>
    </location>
</feature>